<evidence type="ECO:0000256" key="1">
    <source>
        <dbReference type="SAM" id="MobiDB-lite"/>
    </source>
</evidence>
<feature type="compositionally biased region" description="Basic and acidic residues" evidence="1">
    <location>
        <begin position="475"/>
        <end position="485"/>
    </location>
</feature>
<organism evidence="3 4">
    <name type="scientific">Cardamine amara subsp. amara</name>
    <dbReference type="NCBI Taxonomy" id="228776"/>
    <lineage>
        <taxon>Eukaryota</taxon>
        <taxon>Viridiplantae</taxon>
        <taxon>Streptophyta</taxon>
        <taxon>Embryophyta</taxon>
        <taxon>Tracheophyta</taxon>
        <taxon>Spermatophyta</taxon>
        <taxon>Magnoliopsida</taxon>
        <taxon>eudicotyledons</taxon>
        <taxon>Gunneridae</taxon>
        <taxon>Pentapetalae</taxon>
        <taxon>rosids</taxon>
        <taxon>malvids</taxon>
        <taxon>Brassicales</taxon>
        <taxon>Brassicaceae</taxon>
        <taxon>Cardamineae</taxon>
        <taxon>Cardamine</taxon>
    </lineage>
</organism>
<proteinExistence type="predicted"/>
<dbReference type="PANTHER" id="PTHR48449">
    <property type="entry name" value="DUF1985 DOMAIN-CONTAINING PROTEIN"/>
    <property type="match status" value="1"/>
</dbReference>
<dbReference type="InterPro" id="IPR015410">
    <property type="entry name" value="DUF1985"/>
</dbReference>
<feature type="region of interest" description="Disordered" evidence="1">
    <location>
        <begin position="345"/>
        <end position="396"/>
    </location>
</feature>
<reference evidence="3 4" key="1">
    <citation type="submission" date="2024-04" db="EMBL/GenBank/DDBJ databases">
        <title>Genome assembly C_amara_ONT_v2.</title>
        <authorList>
            <person name="Yant L."/>
            <person name="Moore C."/>
            <person name="Slenker M."/>
        </authorList>
    </citation>
    <scope>NUCLEOTIDE SEQUENCE [LARGE SCALE GENOMIC DNA]</scope>
    <source>
        <tissue evidence="3">Leaf</tissue>
    </source>
</reference>
<sequence length="545" mass="63060">MVSSSNVIKYPPRLYEEGKSPLQHRSMNHSCFRSKIGLLKEGLGLDVWDELKKSSLGVFIKFAELQYTWSAQKVHYFLTHQLGVNNIHEIWSLIDDRPIRFSLHEFAHITCLNCDLIDPSYNFDVNHKEFWKEMNIGTTSDGPFFTELLKVMEFSNTWSKEKRLMVGRLCLLSVCVHGLHHGSRIPLSSAKRVLDPVTFEKYLWGRVAFSFLVDSVKVVDYEKDSYTIHGFVHAMLIWVYESVSGLGEFFGMRRSVRCGVPLLDWQSSRKRIKFAEFIDKEKELHGQVRVMHMFPVSEENMYPKWCDAADNKDPDLDNLISDIIHDRLHENAWIGEKTVCHIKKKRKVKDDEDGESRTRHKKEKLEEAHSNDEEEAKDAKKKEKIGKEHMDDVEDEKKSLSDIFEMMAKMNGTILDLGENLSSRMDALEGKFESFVDQKMSALEEKLCEKINAVDRALKEMKESKPMVVPNDATSQKKKDDEAHSKAPSWMVEMNQTSQDEFPVQRVVKKVDNATTIPQEPKDQGWRKGKESRVRGSSIASDSYR</sequence>
<comment type="caution">
    <text evidence="3">The sequence shown here is derived from an EMBL/GenBank/DDBJ whole genome shotgun (WGS) entry which is preliminary data.</text>
</comment>
<dbReference type="AlphaFoldDB" id="A0ABD1BVK6"/>
<feature type="domain" description="DUF1985" evidence="2">
    <location>
        <begin position="78"/>
        <end position="214"/>
    </location>
</feature>
<keyword evidence="4" id="KW-1185">Reference proteome</keyword>
<gene>
    <name evidence="3" type="ORF">V5N11_011440</name>
</gene>
<evidence type="ECO:0000313" key="3">
    <source>
        <dbReference type="EMBL" id="KAL1221258.1"/>
    </source>
</evidence>
<accession>A0ABD1BVK6</accession>
<dbReference type="Pfam" id="PF09331">
    <property type="entry name" value="DUF1985"/>
    <property type="match status" value="1"/>
</dbReference>
<dbReference type="PANTHER" id="PTHR48449:SF1">
    <property type="entry name" value="DUF1985 DOMAIN-CONTAINING PROTEIN"/>
    <property type="match status" value="1"/>
</dbReference>
<feature type="compositionally biased region" description="Basic and acidic residues" evidence="1">
    <location>
        <begin position="520"/>
        <end position="534"/>
    </location>
</feature>
<dbReference type="Proteomes" id="UP001558713">
    <property type="component" value="Unassembled WGS sequence"/>
</dbReference>
<protein>
    <recommendedName>
        <fullName evidence="2">DUF1985 domain-containing protein</fullName>
    </recommendedName>
</protein>
<evidence type="ECO:0000313" key="4">
    <source>
        <dbReference type="Proteomes" id="UP001558713"/>
    </source>
</evidence>
<dbReference type="EMBL" id="JBANAX010000132">
    <property type="protein sequence ID" value="KAL1221258.1"/>
    <property type="molecule type" value="Genomic_DNA"/>
</dbReference>
<name>A0ABD1BVK6_CARAN</name>
<feature type="region of interest" description="Disordered" evidence="1">
    <location>
        <begin position="462"/>
        <end position="545"/>
    </location>
</feature>
<evidence type="ECO:0000259" key="2">
    <source>
        <dbReference type="Pfam" id="PF09331"/>
    </source>
</evidence>
<feature type="compositionally biased region" description="Basic and acidic residues" evidence="1">
    <location>
        <begin position="363"/>
        <end position="396"/>
    </location>
</feature>